<keyword evidence="1" id="KW-0805">Transcription regulation</keyword>
<evidence type="ECO:0000256" key="3">
    <source>
        <dbReference type="ARBA" id="ARBA00023163"/>
    </source>
</evidence>
<dbReference type="SMART" id="SM00354">
    <property type="entry name" value="HTH_LACI"/>
    <property type="match status" value="1"/>
</dbReference>
<dbReference type="EMBL" id="BONK01000007">
    <property type="protein sequence ID" value="GIG21494.1"/>
    <property type="molecule type" value="Genomic_DNA"/>
</dbReference>
<evidence type="ECO:0000259" key="4">
    <source>
        <dbReference type="PROSITE" id="PS50932"/>
    </source>
</evidence>
<gene>
    <name evidence="5" type="ORF">Cch01nite_22180</name>
</gene>
<dbReference type="InterPro" id="IPR046335">
    <property type="entry name" value="LacI/GalR-like_sensor"/>
</dbReference>
<keyword evidence="2" id="KW-0238">DNA-binding</keyword>
<feature type="domain" description="HTH lacI-type" evidence="4">
    <location>
        <begin position="6"/>
        <end position="60"/>
    </location>
</feature>
<evidence type="ECO:0000313" key="6">
    <source>
        <dbReference type="Proteomes" id="UP000632740"/>
    </source>
</evidence>
<dbReference type="Gene3D" id="3.40.50.2300">
    <property type="match status" value="2"/>
</dbReference>
<dbReference type="GO" id="GO:0000976">
    <property type="term" value="F:transcription cis-regulatory region binding"/>
    <property type="evidence" value="ECO:0007669"/>
    <property type="project" value="TreeGrafter"/>
</dbReference>
<dbReference type="RefSeq" id="WP_203753510.1">
    <property type="nucleotide sequence ID" value="NZ_BONK01000007.1"/>
</dbReference>
<proteinExistence type="predicted"/>
<evidence type="ECO:0000313" key="5">
    <source>
        <dbReference type="EMBL" id="GIG21494.1"/>
    </source>
</evidence>
<dbReference type="Pfam" id="PF13377">
    <property type="entry name" value="Peripla_BP_3"/>
    <property type="match status" value="1"/>
</dbReference>
<dbReference type="Proteomes" id="UP000632740">
    <property type="component" value="Unassembled WGS sequence"/>
</dbReference>
<dbReference type="SUPFAM" id="SSF47413">
    <property type="entry name" value="lambda repressor-like DNA-binding domains"/>
    <property type="match status" value="1"/>
</dbReference>
<dbReference type="CDD" id="cd01392">
    <property type="entry name" value="HTH_LacI"/>
    <property type="match status" value="1"/>
</dbReference>
<evidence type="ECO:0000256" key="1">
    <source>
        <dbReference type="ARBA" id="ARBA00023015"/>
    </source>
</evidence>
<dbReference type="PROSITE" id="PS50932">
    <property type="entry name" value="HTH_LACI_2"/>
    <property type="match status" value="1"/>
</dbReference>
<evidence type="ECO:0000256" key="2">
    <source>
        <dbReference type="ARBA" id="ARBA00023125"/>
    </source>
</evidence>
<name>A0A919P5R1_9CELL</name>
<dbReference type="Gene3D" id="1.10.260.40">
    <property type="entry name" value="lambda repressor-like DNA-binding domains"/>
    <property type="match status" value="1"/>
</dbReference>
<dbReference type="InterPro" id="IPR000843">
    <property type="entry name" value="HTH_LacI"/>
</dbReference>
<protein>
    <submittedName>
        <fullName evidence="5">LacI family transcriptional regulator</fullName>
    </submittedName>
</protein>
<reference evidence="5" key="1">
    <citation type="submission" date="2021-01" db="EMBL/GenBank/DDBJ databases">
        <title>Whole genome shotgun sequence of Cellulomonas chitinilytica NBRC 110799.</title>
        <authorList>
            <person name="Komaki H."/>
            <person name="Tamura T."/>
        </authorList>
    </citation>
    <scope>NUCLEOTIDE SEQUENCE</scope>
    <source>
        <strain evidence="5">NBRC 110799</strain>
    </source>
</reference>
<organism evidence="5 6">
    <name type="scientific">Cellulomonas chitinilytica</name>
    <dbReference type="NCBI Taxonomy" id="398759"/>
    <lineage>
        <taxon>Bacteria</taxon>
        <taxon>Bacillati</taxon>
        <taxon>Actinomycetota</taxon>
        <taxon>Actinomycetes</taxon>
        <taxon>Micrococcales</taxon>
        <taxon>Cellulomonadaceae</taxon>
        <taxon>Cellulomonas</taxon>
    </lineage>
</organism>
<dbReference type="PANTHER" id="PTHR30146">
    <property type="entry name" value="LACI-RELATED TRANSCRIPTIONAL REPRESSOR"/>
    <property type="match status" value="1"/>
</dbReference>
<dbReference type="Pfam" id="PF00356">
    <property type="entry name" value="LacI"/>
    <property type="match status" value="1"/>
</dbReference>
<dbReference type="GO" id="GO:0003700">
    <property type="term" value="F:DNA-binding transcription factor activity"/>
    <property type="evidence" value="ECO:0007669"/>
    <property type="project" value="TreeGrafter"/>
</dbReference>
<keyword evidence="3" id="KW-0804">Transcription</keyword>
<comment type="caution">
    <text evidence="5">The sequence shown here is derived from an EMBL/GenBank/DDBJ whole genome shotgun (WGS) entry which is preliminary data.</text>
</comment>
<dbReference type="PANTHER" id="PTHR30146:SF138">
    <property type="entry name" value="TRANSCRIPTIONAL REGULATORY PROTEIN"/>
    <property type="match status" value="1"/>
</dbReference>
<dbReference type="InterPro" id="IPR028082">
    <property type="entry name" value="Peripla_BP_I"/>
</dbReference>
<dbReference type="CDD" id="cd06267">
    <property type="entry name" value="PBP1_LacI_sugar_binding-like"/>
    <property type="match status" value="1"/>
</dbReference>
<dbReference type="AlphaFoldDB" id="A0A919P5R1"/>
<sequence>MTDKPPTLRDVAAASGVAISTASRALSRPGRINEETAVRVREAAAALGYTVGASGRALSSGKTGTVALVVPDVTNPFFFGIVRGTQAALRAAGYAHVLVDTEESVQAEERALRMLRTSADGAVLAAPRLGDEWLVAWSSALPLVTLNRPVNGAGVVIDTPGGAVQALEHLASLGHRRIAYAGGPRTSWSDSRRRTALRAAARRLRVEVVVLGHYAPQREAGAAAADAAWQSDATGVLAFNDLLAFGMLERFTARGVDVPGQMSVVGCDDVFGADLVRPALTTVAAPLERAGHRAADLLLATIDRRVPGPAGDYEELPTHLVVRDSTGPAAPR</sequence>
<dbReference type="SUPFAM" id="SSF53822">
    <property type="entry name" value="Periplasmic binding protein-like I"/>
    <property type="match status" value="1"/>
</dbReference>
<keyword evidence="6" id="KW-1185">Reference proteome</keyword>
<accession>A0A919P5R1</accession>
<dbReference type="InterPro" id="IPR010982">
    <property type="entry name" value="Lambda_DNA-bd_dom_sf"/>
</dbReference>